<organism evidence="2 3">
    <name type="scientific">Subtercola boreus</name>
    <dbReference type="NCBI Taxonomy" id="120213"/>
    <lineage>
        <taxon>Bacteria</taxon>
        <taxon>Bacillati</taxon>
        <taxon>Actinomycetota</taxon>
        <taxon>Actinomycetes</taxon>
        <taxon>Micrococcales</taxon>
        <taxon>Microbacteriaceae</taxon>
        <taxon>Subtercola</taxon>
    </lineage>
</organism>
<evidence type="ECO:0008006" key="4">
    <source>
        <dbReference type="Google" id="ProtNLM"/>
    </source>
</evidence>
<protein>
    <recommendedName>
        <fullName evidence="4">DUF3263 domain-containing protein</fullName>
    </recommendedName>
</protein>
<feature type="compositionally biased region" description="Polar residues" evidence="1">
    <location>
        <begin position="1"/>
        <end position="16"/>
    </location>
</feature>
<dbReference type="RefSeq" id="WP_116415356.1">
    <property type="nucleotide sequence ID" value="NZ_NBWZ01000001.1"/>
</dbReference>
<sequence length="100" mass="11136">MADTGTSPAPESSRAGSSPLPERDQRILEFERTWWTHAGAKEQAIRSEFGLSAARYYQLVNALLDSPVALAFDPMLIRRLQRVRDTRTAARAARLLPPGE</sequence>
<dbReference type="OrthoDB" id="3268863at2"/>
<proteinExistence type="predicted"/>
<dbReference type="Proteomes" id="UP000256486">
    <property type="component" value="Unassembled WGS sequence"/>
</dbReference>
<evidence type="ECO:0000313" key="3">
    <source>
        <dbReference type="Proteomes" id="UP000256486"/>
    </source>
</evidence>
<dbReference type="EMBL" id="NBWZ01000001">
    <property type="protein sequence ID" value="RFA09958.1"/>
    <property type="molecule type" value="Genomic_DNA"/>
</dbReference>
<comment type="caution">
    <text evidence="2">The sequence shown here is derived from an EMBL/GenBank/DDBJ whole genome shotgun (WGS) entry which is preliminary data.</text>
</comment>
<dbReference type="InterPro" id="IPR021678">
    <property type="entry name" value="DUF3263"/>
</dbReference>
<accession>A0A3E0VKD9</accession>
<evidence type="ECO:0000313" key="2">
    <source>
        <dbReference type="EMBL" id="RFA09958.1"/>
    </source>
</evidence>
<keyword evidence="3" id="KW-1185">Reference proteome</keyword>
<dbReference type="AlphaFoldDB" id="A0A3E0VKD9"/>
<reference evidence="2 3" key="1">
    <citation type="submission" date="2017-04" db="EMBL/GenBank/DDBJ databases">
        <title>Comparative genome analysis of Subtercola boreus.</title>
        <authorList>
            <person name="Cho Y.-J."/>
            <person name="Cho A."/>
            <person name="Kim O.-S."/>
            <person name="Lee J.-I."/>
        </authorList>
    </citation>
    <scope>NUCLEOTIDE SEQUENCE [LARGE SCALE GENOMIC DNA]</scope>
    <source>
        <strain evidence="2 3">K300</strain>
    </source>
</reference>
<gene>
    <name evidence="2" type="ORF">B7R54_12660</name>
</gene>
<name>A0A3E0VKD9_9MICO</name>
<dbReference type="Pfam" id="PF11662">
    <property type="entry name" value="DUF3263"/>
    <property type="match status" value="1"/>
</dbReference>
<evidence type="ECO:0000256" key="1">
    <source>
        <dbReference type="SAM" id="MobiDB-lite"/>
    </source>
</evidence>
<feature type="region of interest" description="Disordered" evidence="1">
    <location>
        <begin position="1"/>
        <end position="24"/>
    </location>
</feature>